<organism evidence="2">
    <name type="scientific">gut metagenome</name>
    <dbReference type="NCBI Taxonomy" id="749906"/>
    <lineage>
        <taxon>unclassified sequences</taxon>
        <taxon>metagenomes</taxon>
        <taxon>organismal metagenomes</taxon>
    </lineage>
</organism>
<keyword evidence="1" id="KW-0175">Coiled coil</keyword>
<name>J9GR49_9ZZZZ</name>
<sequence length="370" mass="40497">MKNFVTVADVNKLLENYYNKAEIDQLLADLYAKLNNAPTQQDVQALIDQAKNEIQAKLDAMQVELDALKQQVNELQTKVDQLFNRIQSLVVVPQYSNGDVELKALSGNNYQLFVNVKVNPANALQQMADLKGYFHVDSRQVIVTRGAGDAGPKFTVSDVVVKDASAGILTVTAQCQLSHVDPVPYRLPFKVAVEFKNNTNNHSSEYVSVRYVEAQSTDQTPYIFKSGTEVLKTASDAGFLNFGSDRTYVRKVLAETVNLDGSTLVQISGSTPVFTTPVKGTSQQVAANKDIPAFYGLAAVYDTKGNSHMELNNYISVNAIDGSVSMKNNLAPGVTVSDLTGYKLVLSLQARQGGYNYGEPAYICVELQKK</sequence>
<dbReference type="EMBL" id="AMCI01000010">
    <property type="protein sequence ID" value="EJX10882.1"/>
    <property type="molecule type" value="Genomic_DNA"/>
</dbReference>
<protein>
    <submittedName>
        <fullName evidence="2">Uncharacterized protein</fullName>
    </submittedName>
</protein>
<feature type="coiled-coil region" evidence="1">
    <location>
        <begin position="51"/>
        <end position="85"/>
    </location>
</feature>
<reference evidence="2" key="1">
    <citation type="journal article" date="2012" name="PLoS ONE">
        <title>Gene sets for utilization of primary and secondary nutrition supplies in the distal gut of endangered iberian lynx.</title>
        <authorList>
            <person name="Alcaide M."/>
            <person name="Messina E."/>
            <person name="Richter M."/>
            <person name="Bargiela R."/>
            <person name="Peplies J."/>
            <person name="Huws S.A."/>
            <person name="Newbold C.J."/>
            <person name="Golyshin P.N."/>
            <person name="Simon M.A."/>
            <person name="Lopez G."/>
            <person name="Yakimov M.M."/>
            <person name="Ferrer M."/>
        </authorList>
    </citation>
    <scope>NUCLEOTIDE SEQUENCE</scope>
</reference>
<gene>
    <name evidence="2" type="ORF">EVA_00387</name>
</gene>
<evidence type="ECO:0000256" key="1">
    <source>
        <dbReference type="SAM" id="Coils"/>
    </source>
</evidence>
<evidence type="ECO:0000313" key="2">
    <source>
        <dbReference type="EMBL" id="EJX10882.1"/>
    </source>
</evidence>
<comment type="caution">
    <text evidence="2">The sequence shown here is derived from an EMBL/GenBank/DDBJ whole genome shotgun (WGS) entry which is preliminary data.</text>
</comment>
<accession>J9GR49</accession>
<dbReference type="AlphaFoldDB" id="J9GR49"/>
<proteinExistence type="predicted"/>